<evidence type="ECO:0000256" key="9">
    <source>
        <dbReference type="ARBA" id="ARBA00023125"/>
    </source>
</evidence>
<evidence type="ECO:0000256" key="1">
    <source>
        <dbReference type="ARBA" id="ARBA00022518"/>
    </source>
</evidence>
<dbReference type="Gene3D" id="3.90.148.10">
    <property type="entry name" value="Adenovirus DNA-binding, C-terminal domain superfamily/Adenovirus DNA-binding, zinc binding domain"/>
    <property type="match status" value="1"/>
</dbReference>
<dbReference type="InterPro" id="IPR003176">
    <property type="entry name" value="Adenovirus_DNA-bd_a"/>
</dbReference>
<keyword evidence="1" id="KW-0244">Early protein</keyword>
<dbReference type="InterPro" id="IPR036367">
    <property type="entry name" value="Ad_DBP_C_sf"/>
</dbReference>
<evidence type="ECO:0000256" key="8">
    <source>
        <dbReference type="ARBA" id="ARBA00023109"/>
    </source>
</evidence>
<dbReference type="Pfam" id="PF02236">
    <property type="entry name" value="Viral_DNA_bi"/>
    <property type="match status" value="1"/>
</dbReference>
<dbReference type="EMBL" id="KX577802">
    <property type="protein sequence ID" value="APY28356.1"/>
    <property type="molecule type" value="Genomic_DNA"/>
</dbReference>
<feature type="compositionally biased region" description="Low complexity" evidence="10">
    <location>
        <begin position="43"/>
        <end position="55"/>
    </location>
</feature>
<evidence type="ECO:0000256" key="7">
    <source>
        <dbReference type="ARBA" id="ARBA00022833"/>
    </source>
</evidence>
<dbReference type="Gene3D" id="1.10.269.10">
    <property type="entry name" value="Adenovirus DNA-binding, N-terminal domain"/>
    <property type="match status" value="1"/>
</dbReference>
<evidence type="ECO:0000256" key="10">
    <source>
        <dbReference type="SAM" id="MobiDB-lite"/>
    </source>
</evidence>
<keyword evidence="14" id="KW-1185">Reference proteome</keyword>
<dbReference type="Proteomes" id="UP000241841">
    <property type="component" value="Segment"/>
</dbReference>
<feature type="compositionally biased region" description="Basic residues" evidence="10">
    <location>
        <begin position="9"/>
        <end position="18"/>
    </location>
</feature>
<dbReference type="SUPFAM" id="SSF57917">
    <property type="entry name" value="Zn-binding domains of ADDBP"/>
    <property type="match status" value="2"/>
</dbReference>
<dbReference type="GO" id="GO:0039693">
    <property type="term" value="P:viral DNA genome replication"/>
    <property type="evidence" value="ECO:0007669"/>
    <property type="project" value="UniProtKB-KW"/>
</dbReference>
<dbReference type="GO" id="GO:0008270">
    <property type="term" value="F:zinc ion binding"/>
    <property type="evidence" value="ECO:0007669"/>
    <property type="project" value="InterPro"/>
</dbReference>
<dbReference type="Pfam" id="PF03728">
    <property type="entry name" value="Viral_DNA_Zn_bi"/>
    <property type="match status" value="2"/>
</dbReference>
<feature type="region of interest" description="Disordered" evidence="10">
    <location>
        <begin position="1"/>
        <end position="93"/>
    </location>
</feature>
<evidence type="ECO:0000313" key="14">
    <source>
        <dbReference type="Proteomes" id="UP000241841"/>
    </source>
</evidence>
<evidence type="ECO:0000256" key="6">
    <source>
        <dbReference type="ARBA" id="ARBA00022723"/>
    </source>
</evidence>
<dbReference type="InterPro" id="IPR036362">
    <property type="entry name" value="Adenovirus_DNA-bd_N_sf"/>
</dbReference>
<keyword evidence="4" id="KW-0945">Host-virus interaction</keyword>
<keyword evidence="9 13" id="KW-0238">DNA-binding</keyword>
<evidence type="ECO:0000256" key="3">
    <source>
        <dbReference type="ARBA" id="ARBA00022562"/>
    </source>
</evidence>
<dbReference type="GO" id="GO:0006351">
    <property type="term" value="P:DNA-templated transcription"/>
    <property type="evidence" value="ECO:0007669"/>
    <property type="project" value="InterPro"/>
</dbReference>
<keyword evidence="8" id="KW-1194">Viral DNA replication</keyword>
<dbReference type="GO" id="GO:0003677">
    <property type="term" value="F:DNA binding"/>
    <property type="evidence" value="ECO:0007669"/>
    <property type="project" value="UniProtKB-KW"/>
</dbReference>
<evidence type="ECO:0000256" key="2">
    <source>
        <dbReference type="ARBA" id="ARBA00022553"/>
    </source>
</evidence>
<keyword evidence="5" id="KW-0235">DNA replication</keyword>
<evidence type="ECO:0000256" key="4">
    <source>
        <dbReference type="ARBA" id="ARBA00022581"/>
    </source>
</evidence>
<keyword evidence="6" id="KW-0479">Metal-binding</keyword>
<protein>
    <submittedName>
        <fullName evidence="13">DNA-binding protein</fullName>
    </submittedName>
</protein>
<keyword evidence="3" id="KW-1048">Host nucleus</keyword>
<evidence type="ECO:0000259" key="11">
    <source>
        <dbReference type="Pfam" id="PF02236"/>
    </source>
</evidence>
<feature type="compositionally biased region" description="Basic and acidic residues" evidence="10">
    <location>
        <begin position="65"/>
        <end position="74"/>
    </location>
</feature>
<accession>A0A1P8SW87</accession>
<feature type="domain" description="Adenovirus DNA-binding all-alpha" evidence="11">
    <location>
        <begin position="99"/>
        <end position="177"/>
    </location>
</feature>
<feature type="domain" description="Adenovirus DNA-binding zinc-binding" evidence="12">
    <location>
        <begin position="316"/>
        <end position="417"/>
    </location>
</feature>
<dbReference type="InterPro" id="IPR036368">
    <property type="entry name" value="ADBP_zn-bd_sf"/>
</dbReference>
<dbReference type="GO" id="GO:0006260">
    <property type="term" value="P:DNA replication"/>
    <property type="evidence" value="ECO:0007669"/>
    <property type="project" value="UniProtKB-KW"/>
</dbReference>
<evidence type="ECO:0000256" key="5">
    <source>
        <dbReference type="ARBA" id="ARBA00022705"/>
    </source>
</evidence>
<dbReference type="SUPFAM" id="SSF47724">
    <property type="entry name" value="Domain of early E2A DNA-binding protein, ADDBP"/>
    <property type="match status" value="1"/>
</dbReference>
<evidence type="ECO:0000313" key="13">
    <source>
        <dbReference type="EMBL" id="APY28356.1"/>
    </source>
</evidence>
<feature type="domain" description="Adenovirus DNA-binding zinc-binding" evidence="12">
    <location>
        <begin position="201"/>
        <end position="302"/>
    </location>
</feature>
<keyword evidence="7" id="KW-0862">Zinc</keyword>
<evidence type="ECO:0000259" key="12">
    <source>
        <dbReference type="Pfam" id="PF03728"/>
    </source>
</evidence>
<name>A0A1P8SW87_9ADEN</name>
<reference evidence="14" key="1">
    <citation type="journal article" date="2017" name="Virology">
        <title>A novel pathogenic aviadenovirus from red-bellied parrots (Poicephalus rufiventris) unveils deep recombination events among avian host lineages.</title>
        <authorList>
            <person name="Das S."/>
            <person name="Fearnside K."/>
            <person name="Sarker S."/>
            <person name="Forwood J.K."/>
            <person name="Raidal S.R."/>
        </authorList>
    </citation>
    <scope>NUCLEOTIDE SEQUENCE [LARGE SCALE GENOMIC DNA]</scope>
</reference>
<proteinExistence type="predicted"/>
<sequence length="455" mass="50247">MALTESPRAPKRPYRRRLIAPVEESEDEDSFVDTPVPPKKKQQQQAASTASASTSREASVPRGRSGRDSRRDGGADGGEGSASGKDDFSYRPQDPVAYGAQKAMGMLERLCNFLDMRWQGATISPEDAIWTKLGGTYMRKKHQGFRLTFSSFESFHAQVGRFLAAMVYSASELEPKFVPGGAHVWQHGWFDGGVPREDVLPRCLHGDEMVIKPRTVEMNPTSEAGKRAIAEQNATVEKNRYGKQVVVLRFEKNAVCPKDLHHSGFPLPHAHGSCAMVFSDAGKAVSALLHDVAWTKALYPNADHKKTEDCILISTACHCTYASEEPISGRQVCRIIPYKLSGVADITKEMCKARKDMEAHKAHPHTLVFNCCNPQSSPGSGMRAAARTRNDKSCAWMISAMDLRYAYVFATELFAAVFSKVPSTGIPEFRWSDKYAFKTDVIAPVNPITSHDPFA</sequence>
<organism evidence="13 14">
    <name type="scientific">psittacine adenovirus 4</name>
    <dbReference type="NCBI Taxonomy" id="2773287"/>
    <lineage>
        <taxon>Viruses</taxon>
        <taxon>Varidnaviria</taxon>
        <taxon>Bamfordvirae</taxon>
        <taxon>Preplasmiviricota</taxon>
        <taxon>Polisuviricotina</taxon>
        <taxon>Pharingeaviricetes</taxon>
        <taxon>Rowavirales</taxon>
        <taxon>Adenoviridae</taxon>
        <taxon>Aviadenovirus</taxon>
        <taxon>Aviadenovirus rubri</taxon>
        <taxon>Psittacine aviadenovirus B</taxon>
    </lineage>
</organism>
<dbReference type="InterPro" id="IPR005376">
    <property type="entry name" value="Adenovirus_DNA-bd_zn-bd"/>
</dbReference>
<keyword evidence="2" id="KW-0597">Phosphoprotein</keyword>